<feature type="domain" description="Methyltransferase" evidence="6">
    <location>
        <begin position="49"/>
        <end position="140"/>
    </location>
</feature>
<name>A0A1M4VFV6_9FIRM</name>
<dbReference type="EMBL" id="FQUY01000004">
    <property type="protein sequence ID" value="SHE67808.1"/>
    <property type="molecule type" value="Genomic_DNA"/>
</dbReference>
<dbReference type="InterPro" id="IPR011814">
    <property type="entry name" value="BioC"/>
</dbReference>
<evidence type="ECO:0000256" key="2">
    <source>
        <dbReference type="ARBA" id="ARBA00022679"/>
    </source>
</evidence>
<reference evidence="8" key="1">
    <citation type="submission" date="2016-11" db="EMBL/GenBank/DDBJ databases">
        <authorList>
            <person name="Varghese N."/>
            <person name="Submissions S."/>
        </authorList>
    </citation>
    <scope>NUCLEOTIDE SEQUENCE [LARGE SCALE GENOMIC DNA]</scope>
    <source>
        <strain evidence="8">DSM 12395</strain>
    </source>
</reference>
<evidence type="ECO:0000256" key="1">
    <source>
        <dbReference type="ARBA" id="ARBA00022603"/>
    </source>
</evidence>
<keyword evidence="2 5" id="KW-0808">Transferase</keyword>
<dbReference type="GO" id="GO:0009102">
    <property type="term" value="P:biotin biosynthetic process"/>
    <property type="evidence" value="ECO:0007669"/>
    <property type="project" value="UniProtKB-UniRule"/>
</dbReference>
<sequence>MIDKNILKKNFSRNAVNYDTYATVQRKMAHELLKTISLERKDIHDSIDILDIGCGTGYFTEQLVRCYPNANITAVDIAPGMIEYARKKFKSKKIEFLCADIEEAEMNRKYDLIVSNATFQWFNQLEQTIIKLDAMLKNNGMLAFSTFGPMTFCELHRSYKMAGDKLNFETGPLPVQKFLSCEELLGICRKNLVDTSPSSYKVASLEKHEYEYFDTVRDFLISVKKIGANNSNCDRRTNPALIKEMIKIYETAFTEGNRIKVTYHCIFLKVEKRKTTPV</sequence>
<evidence type="ECO:0000259" key="6">
    <source>
        <dbReference type="Pfam" id="PF13649"/>
    </source>
</evidence>
<comment type="function">
    <text evidence="5">Converts the free carboxyl group of a malonyl-thioester to its methyl ester by transfer of a methyl group from S-adenosyl-L-methionine (SAM). It allows to synthesize pimeloyl-ACP via the fatty acid synthetic pathway.</text>
</comment>
<dbReference type="PANTHER" id="PTHR43861:SF1">
    <property type="entry name" value="TRANS-ACONITATE 2-METHYLTRANSFERASE"/>
    <property type="match status" value="1"/>
</dbReference>
<dbReference type="Proteomes" id="UP000184148">
    <property type="component" value="Unassembled WGS sequence"/>
</dbReference>
<keyword evidence="8" id="KW-1185">Reference proteome</keyword>
<dbReference type="Pfam" id="PF13649">
    <property type="entry name" value="Methyltransf_25"/>
    <property type="match status" value="1"/>
</dbReference>
<comment type="catalytic activity">
    <reaction evidence="5">
        <text>malonyl-[ACP] + S-adenosyl-L-methionine = malonyl-[ACP] methyl ester + S-adenosyl-L-homocysteine</text>
        <dbReference type="Rhea" id="RHEA:17105"/>
        <dbReference type="Rhea" id="RHEA-COMP:9623"/>
        <dbReference type="Rhea" id="RHEA-COMP:9954"/>
        <dbReference type="ChEBI" id="CHEBI:57856"/>
        <dbReference type="ChEBI" id="CHEBI:59789"/>
        <dbReference type="ChEBI" id="CHEBI:78449"/>
        <dbReference type="ChEBI" id="CHEBI:78845"/>
        <dbReference type="EC" id="2.1.1.197"/>
    </reaction>
</comment>
<dbReference type="GO" id="GO:0102130">
    <property type="term" value="F:malonyl-CoA methyltransferase activity"/>
    <property type="evidence" value="ECO:0007669"/>
    <property type="project" value="UniProtKB-EC"/>
</dbReference>
<dbReference type="HAMAP" id="MF_00835">
    <property type="entry name" value="BioC"/>
    <property type="match status" value="1"/>
</dbReference>
<dbReference type="RefSeq" id="WP_073236401.1">
    <property type="nucleotide sequence ID" value="NZ_FQUY01000004.1"/>
</dbReference>
<evidence type="ECO:0000313" key="7">
    <source>
        <dbReference type="EMBL" id="SHE67808.1"/>
    </source>
</evidence>
<dbReference type="NCBIfam" id="TIGR02072">
    <property type="entry name" value="BioC"/>
    <property type="match status" value="1"/>
</dbReference>
<keyword evidence="1 5" id="KW-0489">Methyltransferase</keyword>
<accession>A0A1M4VFV6</accession>
<protein>
    <recommendedName>
        <fullName evidence="5">Malonyl-[acyl-carrier protein] O-methyltransferase</fullName>
        <shortName evidence="5">Malonyl-ACP O-methyltransferase</shortName>
        <ecNumber evidence="5">2.1.1.197</ecNumber>
    </recommendedName>
    <alternativeName>
        <fullName evidence="5">Biotin synthesis protein BioC</fullName>
    </alternativeName>
</protein>
<evidence type="ECO:0000256" key="5">
    <source>
        <dbReference type="HAMAP-Rule" id="MF_00835"/>
    </source>
</evidence>
<dbReference type="OrthoDB" id="9774345at2"/>
<dbReference type="SUPFAM" id="SSF53335">
    <property type="entry name" value="S-adenosyl-L-methionine-dependent methyltransferases"/>
    <property type="match status" value="1"/>
</dbReference>
<evidence type="ECO:0000313" key="8">
    <source>
        <dbReference type="Proteomes" id="UP000184148"/>
    </source>
</evidence>
<dbReference type="STRING" id="1121429.SAMN02745133_00915"/>
<dbReference type="GO" id="GO:0010340">
    <property type="term" value="F:carboxyl-O-methyltransferase activity"/>
    <property type="evidence" value="ECO:0007669"/>
    <property type="project" value="UniProtKB-UniRule"/>
</dbReference>
<dbReference type="UniPathway" id="UPA00078"/>
<dbReference type="CDD" id="cd02440">
    <property type="entry name" value="AdoMet_MTases"/>
    <property type="match status" value="1"/>
</dbReference>
<proteinExistence type="inferred from homology"/>
<dbReference type="EC" id="2.1.1.197" evidence="5"/>
<dbReference type="GO" id="GO:0032259">
    <property type="term" value="P:methylation"/>
    <property type="evidence" value="ECO:0007669"/>
    <property type="project" value="UniProtKB-KW"/>
</dbReference>
<dbReference type="InterPro" id="IPR041698">
    <property type="entry name" value="Methyltransf_25"/>
</dbReference>
<keyword evidence="4 5" id="KW-0093">Biotin biosynthesis</keyword>
<dbReference type="Gene3D" id="3.40.50.150">
    <property type="entry name" value="Vaccinia Virus protein VP39"/>
    <property type="match status" value="1"/>
</dbReference>
<comment type="similarity">
    <text evidence="5">Belongs to the methyltransferase superfamily.</text>
</comment>
<evidence type="ECO:0000256" key="3">
    <source>
        <dbReference type="ARBA" id="ARBA00022691"/>
    </source>
</evidence>
<comment type="pathway">
    <text evidence="5">Cofactor biosynthesis; biotin biosynthesis.</text>
</comment>
<evidence type="ECO:0000256" key="4">
    <source>
        <dbReference type="ARBA" id="ARBA00022756"/>
    </source>
</evidence>
<dbReference type="PANTHER" id="PTHR43861">
    <property type="entry name" value="TRANS-ACONITATE 2-METHYLTRANSFERASE-RELATED"/>
    <property type="match status" value="1"/>
</dbReference>
<keyword evidence="3 5" id="KW-0949">S-adenosyl-L-methionine</keyword>
<organism evidence="7 8">
    <name type="scientific">Desulforamulus putei DSM 12395</name>
    <dbReference type="NCBI Taxonomy" id="1121429"/>
    <lineage>
        <taxon>Bacteria</taxon>
        <taxon>Bacillati</taxon>
        <taxon>Bacillota</taxon>
        <taxon>Clostridia</taxon>
        <taxon>Eubacteriales</taxon>
        <taxon>Peptococcaceae</taxon>
        <taxon>Desulforamulus</taxon>
    </lineage>
</organism>
<gene>
    <name evidence="5" type="primary">bioC</name>
    <name evidence="7" type="ORF">SAMN02745133_00915</name>
</gene>
<dbReference type="AlphaFoldDB" id="A0A1M4VFV6"/>
<dbReference type="InterPro" id="IPR029063">
    <property type="entry name" value="SAM-dependent_MTases_sf"/>
</dbReference>